<organism evidence="1 2">
    <name type="scientific">Actinoallomurus acaciae</name>
    <dbReference type="NCBI Taxonomy" id="502577"/>
    <lineage>
        <taxon>Bacteria</taxon>
        <taxon>Bacillati</taxon>
        <taxon>Actinomycetota</taxon>
        <taxon>Actinomycetes</taxon>
        <taxon>Streptosporangiales</taxon>
        <taxon>Thermomonosporaceae</taxon>
        <taxon>Actinoallomurus</taxon>
    </lineage>
</organism>
<evidence type="ECO:0000313" key="2">
    <source>
        <dbReference type="Proteomes" id="UP001589627"/>
    </source>
</evidence>
<evidence type="ECO:0000313" key="1">
    <source>
        <dbReference type="EMBL" id="MFB9830757.1"/>
    </source>
</evidence>
<dbReference type="EMBL" id="JBHLZP010000002">
    <property type="protein sequence ID" value="MFB9830757.1"/>
    <property type="molecule type" value="Genomic_DNA"/>
</dbReference>
<dbReference type="Proteomes" id="UP001589627">
    <property type="component" value="Unassembled WGS sequence"/>
</dbReference>
<keyword evidence="2" id="KW-1185">Reference proteome</keyword>
<dbReference type="RefSeq" id="WP_378193481.1">
    <property type="nucleotide sequence ID" value="NZ_JBHLZP010000002.1"/>
</dbReference>
<protein>
    <submittedName>
        <fullName evidence="1">DUF4303 domain-containing protein</fullName>
    </submittedName>
</protein>
<name>A0ABV5Y6V9_9ACTN</name>
<accession>A0ABV5Y6V9</accession>
<proteinExistence type="predicted"/>
<gene>
    <name evidence="1" type="ORF">ACFFNX_00940</name>
</gene>
<reference evidence="1 2" key="1">
    <citation type="submission" date="2024-09" db="EMBL/GenBank/DDBJ databases">
        <authorList>
            <person name="Sun Q."/>
            <person name="Mori K."/>
        </authorList>
    </citation>
    <scope>NUCLEOTIDE SEQUENCE [LARGE SCALE GENOMIC DNA]</scope>
    <source>
        <strain evidence="1 2">TBRC 0563</strain>
    </source>
</reference>
<comment type="caution">
    <text evidence="1">The sequence shown here is derived from an EMBL/GenBank/DDBJ whole genome shotgun (WGS) entry which is preliminary data.</text>
</comment>
<sequence>MDWSAFETAWHDIGCRTLTDLATEFPDERLYAAAFHLFYLDGEEILSPALAANAESAVRDDAGYSTRFAPPEWRWDVLAAASEAMSPWYRRLAEEYLAPATTEAEQDAAMDALETAHDTAMAGVCRAMTTTARRGGVHGSLPRDFVVVILEGQRGDEESGLIRKSVDPQMLPTVPELTEYLRQLDET</sequence>